<dbReference type="AlphaFoldDB" id="A0A0J9SJU1"/>
<organism evidence="2 3">
    <name type="scientific">Plasmodium vivax (strain Brazil I)</name>
    <dbReference type="NCBI Taxonomy" id="1033975"/>
    <lineage>
        <taxon>Eukaryota</taxon>
        <taxon>Sar</taxon>
        <taxon>Alveolata</taxon>
        <taxon>Apicomplexa</taxon>
        <taxon>Aconoidasida</taxon>
        <taxon>Haemosporida</taxon>
        <taxon>Plasmodiidae</taxon>
        <taxon>Plasmodium</taxon>
        <taxon>Plasmodium (Plasmodium)</taxon>
    </lineage>
</organism>
<accession>A0A0J9SJU1</accession>
<feature type="transmembrane region" description="Helical" evidence="1">
    <location>
        <begin position="97"/>
        <end position="118"/>
    </location>
</feature>
<sequence length="225" mass="26282">MDNIELKENISYGRPNRKETNSAKDISTYSQFGKKGLDCLDNYNQDYENRYAKKKGIAKWDCYCEKNIFDKINDIYILAEKMHNNKKGFKKRFYKKYGIILIPFSLLPVLGLILPMLFNETYRVKDFVTYTEDTLSDKPVGKFIKILKKGKDTKEVLFSGTIVSLTKSHWEIITALNKTFLILSTLIVLSVIIYILVKVIKYEKLKTGKDKMSLKEYYPFTKSLL</sequence>
<dbReference type="EMBL" id="KQ234942">
    <property type="protein sequence ID" value="KMZ83295.1"/>
    <property type="molecule type" value="Genomic_DNA"/>
</dbReference>
<keyword evidence="1" id="KW-1133">Transmembrane helix</keyword>
<name>A0A0J9SJU1_PLAV1</name>
<dbReference type="InterPro" id="IPR022139">
    <property type="entry name" value="Fam-L/Fam-M-like_plasmodium"/>
</dbReference>
<gene>
    <name evidence="2" type="ORF">PVBG_06064</name>
</gene>
<evidence type="ECO:0008006" key="4">
    <source>
        <dbReference type="Google" id="ProtNLM"/>
    </source>
</evidence>
<keyword evidence="1" id="KW-0472">Membrane</keyword>
<reference evidence="2 3" key="1">
    <citation type="submission" date="2011-08" db="EMBL/GenBank/DDBJ databases">
        <title>The Genome Sequence of Plasmodium vivax Brazil I.</title>
        <authorList>
            <consortium name="The Broad Institute Genome Sequencing Platform"/>
            <consortium name="The Broad Institute Genome Sequencing Center for Infectious Disease"/>
            <person name="Neafsey D."/>
            <person name="Carlton J."/>
            <person name="Barnwell J."/>
            <person name="Collins W."/>
            <person name="Escalante A."/>
            <person name="Mullikin J."/>
            <person name="Saul A."/>
            <person name="Guigo R."/>
            <person name="Camara F."/>
            <person name="Young S.K."/>
            <person name="Zeng Q."/>
            <person name="Gargeya S."/>
            <person name="Fitzgerald M."/>
            <person name="Haas B."/>
            <person name="Abouelleil A."/>
            <person name="Alvarado L."/>
            <person name="Arachchi H.M."/>
            <person name="Berlin A."/>
            <person name="Brown A."/>
            <person name="Chapman S.B."/>
            <person name="Chen Z."/>
            <person name="Dunbar C."/>
            <person name="Freedman E."/>
            <person name="Gearin G."/>
            <person name="Gellesch M."/>
            <person name="Goldberg J."/>
            <person name="Griggs A."/>
            <person name="Gujja S."/>
            <person name="Heiman D."/>
            <person name="Howarth C."/>
            <person name="Larson L."/>
            <person name="Lui A."/>
            <person name="MacDonald P.J.P."/>
            <person name="Montmayeur A."/>
            <person name="Murphy C."/>
            <person name="Neiman D."/>
            <person name="Pearson M."/>
            <person name="Priest M."/>
            <person name="Roberts A."/>
            <person name="Saif S."/>
            <person name="Shea T."/>
            <person name="Shenoy N."/>
            <person name="Sisk P."/>
            <person name="Stolte C."/>
            <person name="Sykes S."/>
            <person name="Wortman J."/>
            <person name="Nusbaum C."/>
            <person name="Birren B."/>
        </authorList>
    </citation>
    <scope>NUCLEOTIDE SEQUENCE [LARGE SCALE GENOMIC DNA]</scope>
    <source>
        <strain evidence="2 3">Brazil I</strain>
    </source>
</reference>
<feature type="transmembrane region" description="Helical" evidence="1">
    <location>
        <begin position="179"/>
        <end position="197"/>
    </location>
</feature>
<dbReference type="OrthoDB" id="389443at2759"/>
<evidence type="ECO:0000256" key="1">
    <source>
        <dbReference type="SAM" id="Phobius"/>
    </source>
</evidence>
<keyword evidence="1" id="KW-0812">Transmembrane</keyword>
<evidence type="ECO:0000313" key="3">
    <source>
        <dbReference type="Proteomes" id="UP000053327"/>
    </source>
</evidence>
<dbReference type="Pfam" id="PF12420">
    <property type="entry name" value="DUF3671"/>
    <property type="match status" value="1"/>
</dbReference>
<evidence type="ECO:0000313" key="2">
    <source>
        <dbReference type="EMBL" id="KMZ83295.1"/>
    </source>
</evidence>
<proteinExistence type="predicted"/>
<protein>
    <recommendedName>
        <fullName evidence="4">Variable surface protein Vir35</fullName>
    </recommendedName>
</protein>
<dbReference type="Proteomes" id="UP000053327">
    <property type="component" value="Unassembled WGS sequence"/>
</dbReference>